<comment type="caution">
    <text evidence="2">The sequence shown here is derived from an EMBL/GenBank/DDBJ whole genome shotgun (WGS) entry which is preliminary data.</text>
</comment>
<keyword evidence="3" id="KW-1185">Reference proteome</keyword>
<dbReference type="EMBL" id="JBHTIS010001722">
    <property type="protein sequence ID" value="MFD1048656.1"/>
    <property type="molecule type" value="Genomic_DNA"/>
</dbReference>
<evidence type="ECO:0000313" key="2">
    <source>
        <dbReference type="EMBL" id="MFD1048656.1"/>
    </source>
</evidence>
<gene>
    <name evidence="2" type="ORF">ACFQ1S_25560</name>
</gene>
<name>A0ABW3MED1_9PSEU</name>
<accession>A0ABW3MED1</accession>
<reference evidence="3" key="1">
    <citation type="journal article" date="2019" name="Int. J. Syst. Evol. Microbiol.">
        <title>The Global Catalogue of Microorganisms (GCM) 10K type strain sequencing project: providing services to taxonomists for standard genome sequencing and annotation.</title>
        <authorList>
            <consortium name="The Broad Institute Genomics Platform"/>
            <consortium name="The Broad Institute Genome Sequencing Center for Infectious Disease"/>
            <person name="Wu L."/>
            <person name="Ma J."/>
        </authorList>
    </citation>
    <scope>NUCLEOTIDE SEQUENCE [LARGE SCALE GENOMIC DNA]</scope>
    <source>
        <strain evidence="3">JCM 31486</strain>
    </source>
</reference>
<protein>
    <submittedName>
        <fullName evidence="2">Uncharacterized protein</fullName>
    </submittedName>
</protein>
<evidence type="ECO:0000256" key="1">
    <source>
        <dbReference type="SAM" id="MobiDB-lite"/>
    </source>
</evidence>
<sequence length="101" mass="10984">MIPSVETRYNTPAMVRSSHVTPHPHTRGTAASRARNGTTRNVLMVNASTSVLRPANMGFPGRRGGAGEMVVIQYSSHCRCRLSEAVARTTPQLVSPRVRRG</sequence>
<dbReference type="Proteomes" id="UP001597045">
    <property type="component" value="Unassembled WGS sequence"/>
</dbReference>
<proteinExistence type="predicted"/>
<organism evidence="2 3">
    <name type="scientific">Kibdelosporangium lantanae</name>
    <dbReference type="NCBI Taxonomy" id="1497396"/>
    <lineage>
        <taxon>Bacteria</taxon>
        <taxon>Bacillati</taxon>
        <taxon>Actinomycetota</taxon>
        <taxon>Actinomycetes</taxon>
        <taxon>Pseudonocardiales</taxon>
        <taxon>Pseudonocardiaceae</taxon>
        <taxon>Kibdelosporangium</taxon>
    </lineage>
</organism>
<evidence type="ECO:0000313" key="3">
    <source>
        <dbReference type="Proteomes" id="UP001597045"/>
    </source>
</evidence>
<feature type="region of interest" description="Disordered" evidence="1">
    <location>
        <begin position="1"/>
        <end position="37"/>
    </location>
</feature>